<sequence length="936" mass="100297">MSSSPICRLYCPKQPTSNFLLDSCAVTVFLSDVHASVQLSQKFRNPNDDHAMGTVYTFGLCSDAAVCGFEMVRGDGTKVEGVVKEKKEAKKEYDNAVEEGFTALLGTEETKDVFSISVGNIGPSEVVTINLRYLQTLKDDEKKDQVRFIFPRTYAQRYGHAPTTNAQTFGTVQQPFSLDATVQQSGTIKSVSCPSGHPIELSLGKPEGFIVEESADDSQFAKVSLKDSSGYLTQDVIIVVTATGLDNPRCFVESHPSSSIDTIAMGLTFVPRFKLPDVKSGMEYIFLVDRSGSMEGTNIRLVREALVVLLRGLPTKNTTFNVFSFGSEDSKLWDRSQDYTQPNLDAATQHVDSMEANYGGTEIASALQSVYSSLSKPLSRPVSVFLLTDGSAWDVPACVSHTRSALSTMATDDNFIRVFTIGIGSGASTDTCDSIAKAGDGFSVYVANNEPVVGKCARLVRAARSPPIRKLEVLWTGAGSAEAGADEEFQIVDDATLKDAKDTATPESSKAVAPVSLFGDTNDDGNEDVGPPSKPEVILPPPSVVQQAPLDIPNLFPGTRSQMYAIISNKQTLIPSSIKIKGVVSGTGAPVELDVPVAKLATSQQYNHAFLHTLAAKALITDREHKIHAFPASISTTFVNNNELRDAYLEKDIVRLGTTYGLTSRHTSFIAVDRRSGQLNQPTATSNRLSGSDYAIPESWMTLSASSPTAFSSRSTPSPVRSYAHYSAPRAMFQGSSGYLAGFVPSAYSPASPSYSPASPSYSPTSPSYSPTSPACSAASPMAYSPVSAGGSDSEEDPPPGFIPRGRLSKASGASASGDRRSAQPGDPKIMSHGERLAAVARLQQFDGGFDFSEGLLNLLGVDVPEHDFKQRCAEHVVEVDVAAVVLALVWLEKKGGDESLDMQEKASEWLADKLGSEDEVVAMKDKVSKLFDLGM</sequence>
<dbReference type="Pfam" id="PF08487">
    <property type="entry name" value="VIT"/>
    <property type="match status" value="1"/>
</dbReference>
<keyword evidence="8" id="KW-0539">Nucleus</keyword>
<evidence type="ECO:0000256" key="8">
    <source>
        <dbReference type="ARBA" id="ARBA00023242"/>
    </source>
</evidence>
<evidence type="ECO:0000256" key="1">
    <source>
        <dbReference type="ARBA" id="ARBA00004123"/>
    </source>
</evidence>
<dbReference type="InterPro" id="IPR013694">
    <property type="entry name" value="VIT"/>
</dbReference>
<keyword evidence="5" id="KW-0862">Zinc</keyword>
<evidence type="ECO:0000313" key="13">
    <source>
        <dbReference type="Proteomes" id="UP001437256"/>
    </source>
</evidence>
<reference evidence="12 13" key="1">
    <citation type="submission" date="2024-05" db="EMBL/GenBank/DDBJ databases">
        <title>A draft genome resource for the thread blight pathogen Marasmius tenuissimus strain MS-2.</title>
        <authorList>
            <person name="Yulfo-Soto G.E."/>
            <person name="Baruah I.K."/>
            <person name="Amoako-Attah I."/>
            <person name="Bukari Y."/>
            <person name="Meinhardt L.W."/>
            <person name="Bailey B.A."/>
            <person name="Cohen S.P."/>
        </authorList>
    </citation>
    <scope>NUCLEOTIDE SEQUENCE [LARGE SCALE GENOMIC DNA]</scope>
    <source>
        <strain evidence="12 13">MS-2</strain>
    </source>
</reference>
<comment type="subcellular location">
    <subcellularLocation>
        <location evidence="1">Nucleus</location>
    </subcellularLocation>
</comment>
<proteinExistence type="predicted"/>
<dbReference type="PROSITE" id="PS00115">
    <property type="entry name" value="RNA_POL_II_REPEAT"/>
    <property type="match status" value="2"/>
</dbReference>
<feature type="compositionally biased region" description="Low complexity" evidence="9">
    <location>
        <begin position="754"/>
        <end position="786"/>
    </location>
</feature>
<dbReference type="Proteomes" id="UP001437256">
    <property type="component" value="Unassembled WGS sequence"/>
</dbReference>
<dbReference type="Gene3D" id="3.40.50.410">
    <property type="entry name" value="von Willebrand factor, type A domain"/>
    <property type="match status" value="1"/>
</dbReference>
<keyword evidence="4" id="KW-0677">Repeat</keyword>
<dbReference type="PANTHER" id="PTHR45737">
    <property type="entry name" value="VON WILLEBRAND FACTOR A DOMAIN-CONTAINING PROTEIN 5A"/>
    <property type="match status" value="1"/>
</dbReference>
<evidence type="ECO:0000256" key="7">
    <source>
        <dbReference type="ARBA" id="ARBA00023163"/>
    </source>
</evidence>
<keyword evidence="2" id="KW-0597">Phosphoprotein</keyword>
<keyword evidence="3" id="KW-0479">Metal-binding</keyword>
<dbReference type="SUPFAM" id="SSF53300">
    <property type="entry name" value="vWA-like"/>
    <property type="match status" value="1"/>
</dbReference>
<organism evidence="12 13">
    <name type="scientific">Marasmius tenuissimus</name>
    <dbReference type="NCBI Taxonomy" id="585030"/>
    <lineage>
        <taxon>Eukaryota</taxon>
        <taxon>Fungi</taxon>
        <taxon>Dikarya</taxon>
        <taxon>Basidiomycota</taxon>
        <taxon>Agaricomycotina</taxon>
        <taxon>Agaricomycetes</taxon>
        <taxon>Agaricomycetidae</taxon>
        <taxon>Agaricales</taxon>
        <taxon>Marasmiineae</taxon>
        <taxon>Marasmiaceae</taxon>
        <taxon>Marasmius</taxon>
    </lineage>
</organism>
<name>A0ABR3AAR0_9AGAR</name>
<feature type="region of interest" description="Disordered" evidence="9">
    <location>
        <begin position="515"/>
        <end position="537"/>
    </location>
</feature>
<evidence type="ECO:0000256" key="5">
    <source>
        <dbReference type="ARBA" id="ARBA00022833"/>
    </source>
</evidence>
<evidence type="ECO:0000256" key="2">
    <source>
        <dbReference type="ARBA" id="ARBA00022553"/>
    </source>
</evidence>
<dbReference type="SMART" id="SM00327">
    <property type="entry name" value="VWA"/>
    <property type="match status" value="1"/>
</dbReference>
<evidence type="ECO:0000256" key="3">
    <source>
        <dbReference type="ARBA" id="ARBA00022723"/>
    </source>
</evidence>
<evidence type="ECO:0000259" key="11">
    <source>
        <dbReference type="PROSITE" id="PS51468"/>
    </source>
</evidence>
<dbReference type="InterPro" id="IPR002035">
    <property type="entry name" value="VWF_A"/>
</dbReference>
<feature type="domain" description="VWFA" evidence="10">
    <location>
        <begin position="283"/>
        <end position="463"/>
    </location>
</feature>
<feature type="compositionally biased region" description="Low complexity" evidence="9">
    <location>
        <begin position="805"/>
        <end position="817"/>
    </location>
</feature>
<dbReference type="InterPro" id="IPR000684">
    <property type="entry name" value="RNA_pol_II_repeat_euk"/>
</dbReference>
<comment type="caution">
    <text evidence="12">The sequence shown here is derived from an EMBL/GenBank/DDBJ whole genome shotgun (WGS) entry which is preliminary data.</text>
</comment>
<dbReference type="Pfam" id="PF13768">
    <property type="entry name" value="VWA_3"/>
    <property type="match status" value="1"/>
</dbReference>
<evidence type="ECO:0000256" key="6">
    <source>
        <dbReference type="ARBA" id="ARBA00023125"/>
    </source>
</evidence>
<dbReference type="InterPro" id="IPR036465">
    <property type="entry name" value="vWFA_dom_sf"/>
</dbReference>
<dbReference type="EMBL" id="JBBXMP010000006">
    <property type="protein sequence ID" value="KAL0070454.1"/>
    <property type="molecule type" value="Genomic_DNA"/>
</dbReference>
<dbReference type="PROSITE" id="PS50234">
    <property type="entry name" value="VWFA"/>
    <property type="match status" value="1"/>
</dbReference>
<gene>
    <name evidence="12" type="primary">VWA5A_2</name>
    <name evidence="12" type="ORF">AAF712_002286</name>
</gene>
<dbReference type="PROSITE" id="PS51468">
    <property type="entry name" value="VIT"/>
    <property type="match status" value="1"/>
</dbReference>
<dbReference type="PANTHER" id="PTHR45737:SF6">
    <property type="entry name" value="VON WILLEBRAND FACTOR A DOMAIN-CONTAINING PROTEIN 5A"/>
    <property type="match status" value="1"/>
</dbReference>
<evidence type="ECO:0000256" key="9">
    <source>
        <dbReference type="SAM" id="MobiDB-lite"/>
    </source>
</evidence>
<keyword evidence="13" id="KW-1185">Reference proteome</keyword>
<keyword evidence="7" id="KW-0804">Transcription</keyword>
<evidence type="ECO:0000256" key="4">
    <source>
        <dbReference type="ARBA" id="ARBA00022737"/>
    </source>
</evidence>
<keyword evidence="6" id="KW-0238">DNA-binding</keyword>
<accession>A0ABR3AAR0</accession>
<dbReference type="SMART" id="SM00609">
    <property type="entry name" value="VIT"/>
    <property type="match status" value="1"/>
</dbReference>
<feature type="domain" description="VIT" evidence="11">
    <location>
        <begin position="5"/>
        <end position="135"/>
    </location>
</feature>
<evidence type="ECO:0000313" key="12">
    <source>
        <dbReference type="EMBL" id="KAL0070454.1"/>
    </source>
</evidence>
<evidence type="ECO:0000259" key="10">
    <source>
        <dbReference type="PROSITE" id="PS50234"/>
    </source>
</evidence>
<feature type="region of interest" description="Disordered" evidence="9">
    <location>
        <begin position="754"/>
        <end position="830"/>
    </location>
</feature>
<protein>
    <submittedName>
        <fullName evidence="12">von Willebrand factor A domain-containing protein 5A</fullName>
    </submittedName>
</protein>